<dbReference type="AlphaFoldDB" id="A0A0A8XZV8"/>
<feature type="region of interest" description="Disordered" evidence="1">
    <location>
        <begin position="1"/>
        <end position="22"/>
    </location>
</feature>
<sequence>MFHFKSISSPQTATKFSPNHNKRSQIVSSTYHVYSLKATQCPDQELKLTGGRGR</sequence>
<reference evidence="2" key="2">
    <citation type="journal article" date="2015" name="Data Brief">
        <title>Shoot transcriptome of the giant reed, Arundo donax.</title>
        <authorList>
            <person name="Barrero R.A."/>
            <person name="Guerrero F.D."/>
            <person name="Moolhuijzen P."/>
            <person name="Goolsby J.A."/>
            <person name="Tidwell J."/>
            <person name="Bellgard S.E."/>
            <person name="Bellgard M.I."/>
        </authorList>
    </citation>
    <scope>NUCLEOTIDE SEQUENCE</scope>
    <source>
        <tissue evidence="2">Shoot tissue taken approximately 20 cm above the soil surface</tissue>
    </source>
</reference>
<reference evidence="2" key="1">
    <citation type="submission" date="2014-09" db="EMBL/GenBank/DDBJ databases">
        <authorList>
            <person name="Magalhaes I.L.F."/>
            <person name="Oliveira U."/>
            <person name="Santos F.R."/>
            <person name="Vidigal T.H.D.A."/>
            <person name="Brescovit A.D."/>
            <person name="Santos A.J."/>
        </authorList>
    </citation>
    <scope>NUCLEOTIDE SEQUENCE</scope>
    <source>
        <tissue evidence="2">Shoot tissue taken approximately 20 cm above the soil surface</tissue>
    </source>
</reference>
<accession>A0A0A8XZV8</accession>
<protein>
    <submittedName>
        <fullName evidence="2">Uncharacterized protein</fullName>
    </submittedName>
</protein>
<organism evidence="2">
    <name type="scientific">Arundo donax</name>
    <name type="common">Giant reed</name>
    <name type="synonym">Donax arundinaceus</name>
    <dbReference type="NCBI Taxonomy" id="35708"/>
    <lineage>
        <taxon>Eukaryota</taxon>
        <taxon>Viridiplantae</taxon>
        <taxon>Streptophyta</taxon>
        <taxon>Embryophyta</taxon>
        <taxon>Tracheophyta</taxon>
        <taxon>Spermatophyta</taxon>
        <taxon>Magnoliopsida</taxon>
        <taxon>Liliopsida</taxon>
        <taxon>Poales</taxon>
        <taxon>Poaceae</taxon>
        <taxon>PACMAD clade</taxon>
        <taxon>Arundinoideae</taxon>
        <taxon>Arundineae</taxon>
        <taxon>Arundo</taxon>
    </lineage>
</organism>
<name>A0A0A8XZV8_ARUDO</name>
<dbReference type="EMBL" id="GBRH01280658">
    <property type="protein sequence ID" value="JAD17237.1"/>
    <property type="molecule type" value="Transcribed_RNA"/>
</dbReference>
<evidence type="ECO:0000313" key="2">
    <source>
        <dbReference type="EMBL" id="JAD17237.1"/>
    </source>
</evidence>
<proteinExistence type="predicted"/>
<evidence type="ECO:0000256" key="1">
    <source>
        <dbReference type="SAM" id="MobiDB-lite"/>
    </source>
</evidence>